<feature type="active site" description="Proton acceptor" evidence="8">
    <location>
        <position position="68"/>
    </location>
</feature>
<dbReference type="Proteomes" id="UP001559025">
    <property type="component" value="Unassembled WGS sequence"/>
</dbReference>
<comment type="catalytic activity">
    <reaction evidence="7 8">
        <text>shikimate + NADP(+) = 3-dehydroshikimate + NADPH + H(+)</text>
        <dbReference type="Rhea" id="RHEA:17737"/>
        <dbReference type="ChEBI" id="CHEBI:15378"/>
        <dbReference type="ChEBI" id="CHEBI:16630"/>
        <dbReference type="ChEBI" id="CHEBI:36208"/>
        <dbReference type="ChEBI" id="CHEBI:57783"/>
        <dbReference type="ChEBI" id="CHEBI:58349"/>
        <dbReference type="EC" id="1.1.1.25"/>
    </reaction>
</comment>
<feature type="binding site" evidence="8">
    <location>
        <position position="104"/>
    </location>
    <ligand>
        <name>shikimate</name>
        <dbReference type="ChEBI" id="CHEBI:36208"/>
    </ligand>
</feature>
<feature type="binding site" evidence="8">
    <location>
        <begin position="17"/>
        <end position="19"/>
    </location>
    <ligand>
        <name>shikimate</name>
        <dbReference type="ChEBI" id="CHEBI:36208"/>
    </ligand>
</feature>
<dbReference type="InterPro" id="IPR022893">
    <property type="entry name" value="Shikimate_DH_fam"/>
</dbReference>
<comment type="pathway">
    <text evidence="1 8">Metabolic intermediate biosynthesis; chorismate biosynthesis; chorismate from D-erythrose 4-phosphate and phosphoenolpyruvate: step 4/7.</text>
</comment>
<feature type="binding site" evidence="8">
    <location>
        <begin position="129"/>
        <end position="133"/>
    </location>
    <ligand>
        <name>NADP(+)</name>
        <dbReference type="ChEBI" id="CHEBI:58349"/>
    </ligand>
</feature>
<organism evidence="12 13">
    <name type="scientific">Neoaquamicrobium sediminum</name>
    <dbReference type="NCBI Taxonomy" id="1849104"/>
    <lineage>
        <taxon>Bacteria</taxon>
        <taxon>Pseudomonadati</taxon>
        <taxon>Pseudomonadota</taxon>
        <taxon>Alphaproteobacteria</taxon>
        <taxon>Hyphomicrobiales</taxon>
        <taxon>Phyllobacteriaceae</taxon>
        <taxon>Neoaquamicrobium</taxon>
    </lineage>
</organism>
<dbReference type="PANTHER" id="PTHR21089">
    <property type="entry name" value="SHIKIMATE DEHYDROGENASE"/>
    <property type="match status" value="1"/>
</dbReference>
<keyword evidence="13" id="KW-1185">Reference proteome</keyword>
<dbReference type="RefSeq" id="WP_368801358.1">
    <property type="nucleotide sequence ID" value="NZ_JAZHFV010000001.1"/>
</dbReference>
<evidence type="ECO:0000259" key="9">
    <source>
        <dbReference type="Pfam" id="PF01488"/>
    </source>
</evidence>
<feature type="binding site" evidence="8">
    <location>
        <position position="248"/>
    </location>
    <ligand>
        <name>shikimate</name>
        <dbReference type="ChEBI" id="CHEBI:36208"/>
    </ligand>
</feature>
<dbReference type="Gene3D" id="3.40.50.720">
    <property type="entry name" value="NAD(P)-binding Rossmann-like Domain"/>
    <property type="match status" value="1"/>
</dbReference>
<dbReference type="HAMAP" id="MF_00222">
    <property type="entry name" value="Shikimate_DH_AroE"/>
    <property type="match status" value="1"/>
</dbReference>
<dbReference type="InterPro" id="IPR011342">
    <property type="entry name" value="Shikimate_DH"/>
</dbReference>
<dbReference type="InterPro" id="IPR046346">
    <property type="entry name" value="Aminoacid_DH-like_N_sf"/>
</dbReference>
<dbReference type="SUPFAM" id="SSF51735">
    <property type="entry name" value="NAD(P)-binding Rossmann-fold domains"/>
    <property type="match status" value="1"/>
</dbReference>
<evidence type="ECO:0000259" key="10">
    <source>
        <dbReference type="Pfam" id="PF08501"/>
    </source>
</evidence>
<dbReference type="Pfam" id="PF18317">
    <property type="entry name" value="SDH_C"/>
    <property type="match status" value="1"/>
</dbReference>
<comment type="caution">
    <text evidence="12">The sequence shown here is derived from an EMBL/GenBank/DDBJ whole genome shotgun (WGS) entry which is preliminary data.</text>
</comment>
<evidence type="ECO:0000256" key="1">
    <source>
        <dbReference type="ARBA" id="ARBA00004871"/>
    </source>
</evidence>
<dbReference type="Pfam" id="PF08501">
    <property type="entry name" value="Shikimate_dh_N"/>
    <property type="match status" value="1"/>
</dbReference>
<feature type="binding site" evidence="8">
    <location>
        <position position="241"/>
    </location>
    <ligand>
        <name>NADP(+)</name>
        <dbReference type="ChEBI" id="CHEBI:58349"/>
    </ligand>
</feature>
<evidence type="ECO:0000259" key="11">
    <source>
        <dbReference type="Pfam" id="PF18317"/>
    </source>
</evidence>
<proteinExistence type="inferred from homology"/>
<dbReference type="NCBIfam" id="TIGR00507">
    <property type="entry name" value="aroE"/>
    <property type="match status" value="1"/>
</dbReference>
<dbReference type="PANTHER" id="PTHR21089:SF1">
    <property type="entry name" value="BIFUNCTIONAL 3-DEHYDROQUINATE DEHYDRATASE_SHIKIMATE DEHYDROGENASE, CHLOROPLASTIC"/>
    <property type="match status" value="1"/>
</dbReference>
<dbReference type="GO" id="GO:0004764">
    <property type="term" value="F:shikimate 3-dehydrogenase (NADP+) activity"/>
    <property type="evidence" value="ECO:0007669"/>
    <property type="project" value="UniProtKB-EC"/>
</dbReference>
<dbReference type="CDD" id="cd01065">
    <property type="entry name" value="NAD_bind_Shikimate_DH"/>
    <property type="match status" value="1"/>
</dbReference>
<feature type="binding site" evidence="8">
    <location>
        <position position="220"/>
    </location>
    <ligand>
        <name>shikimate</name>
        <dbReference type="ChEBI" id="CHEBI:36208"/>
    </ligand>
</feature>
<sequence>MAETMKAFVIGHPIAHSRSPLIHGYWLESHGISGTYERIDIAPDDLERFIRNLPKSGFVGGNVTIPHKEETCRLVDRLDEAARAIGAVNTLWLDGGAICGGNTDAAGFAADLDVHASSWRSAKSALVLGAGGASRAILHALTTAGIADIRLVNRTFARAEELSERFGTGIQAHHWQDTNDLASTSDLVVNTTSVGLNGQGEMPLDVAQLPANATVVDIVYTPLQTPLLAAAAKRGLKTVDGLGMLLHQAVPGFERWFGVRPQVTDRLRGIIVADIEGARS</sequence>
<reference evidence="12 13" key="1">
    <citation type="submission" date="2024-01" db="EMBL/GenBank/DDBJ databases">
        <title>New evidence supports the origin of RcGTA from prophage.</title>
        <authorList>
            <person name="Xu Y."/>
            <person name="Liu B."/>
            <person name="Chen F."/>
        </authorList>
    </citation>
    <scope>NUCLEOTIDE SEQUENCE [LARGE SCALE GENOMIC DNA]</scope>
    <source>
        <strain evidence="12 13">CBW1107-2</strain>
    </source>
</reference>
<feature type="domain" description="Quinate/shikimate 5-dehydrogenase/glutamyl-tRNA reductase" evidence="9">
    <location>
        <begin position="121"/>
        <end position="193"/>
    </location>
</feature>
<comment type="subunit">
    <text evidence="8">Homodimer.</text>
</comment>
<dbReference type="InterPro" id="IPR006151">
    <property type="entry name" value="Shikm_DH/Glu-tRNA_Rdtase"/>
</dbReference>
<evidence type="ECO:0000256" key="4">
    <source>
        <dbReference type="ARBA" id="ARBA00022857"/>
    </source>
</evidence>
<feature type="binding site" evidence="8">
    <location>
        <position position="64"/>
    </location>
    <ligand>
        <name>shikimate</name>
        <dbReference type="ChEBI" id="CHEBI:36208"/>
    </ligand>
</feature>
<keyword evidence="4 8" id="KW-0521">NADP</keyword>
<keyword evidence="3 8" id="KW-0028">Amino-acid biosynthesis</keyword>
<dbReference type="EC" id="1.1.1.25" evidence="2 8"/>
<evidence type="ECO:0000256" key="6">
    <source>
        <dbReference type="ARBA" id="ARBA00023141"/>
    </source>
</evidence>
<name>A0ABV3WMT3_9HYPH</name>
<keyword evidence="5 8" id="KW-0560">Oxidoreductase</keyword>
<feature type="binding site" evidence="8">
    <location>
        <begin position="153"/>
        <end position="158"/>
    </location>
    <ligand>
        <name>NADP(+)</name>
        <dbReference type="ChEBI" id="CHEBI:58349"/>
    </ligand>
</feature>
<evidence type="ECO:0000313" key="12">
    <source>
        <dbReference type="EMBL" id="MEX4005958.1"/>
    </source>
</evidence>
<accession>A0ABV3WMT3</accession>
<feature type="domain" description="Shikimate dehydrogenase substrate binding N-terminal" evidence="10">
    <location>
        <begin position="9"/>
        <end position="91"/>
    </location>
</feature>
<dbReference type="Pfam" id="PF01488">
    <property type="entry name" value="Shikimate_DH"/>
    <property type="match status" value="1"/>
</dbReference>
<dbReference type="InterPro" id="IPR013708">
    <property type="entry name" value="Shikimate_DH-bd_N"/>
</dbReference>
<dbReference type="InterPro" id="IPR041121">
    <property type="entry name" value="SDH_C"/>
</dbReference>
<dbReference type="InterPro" id="IPR036291">
    <property type="entry name" value="NAD(P)-bd_dom_sf"/>
</dbReference>
<evidence type="ECO:0000256" key="3">
    <source>
        <dbReference type="ARBA" id="ARBA00022605"/>
    </source>
</evidence>
<keyword evidence="6 8" id="KW-0057">Aromatic amino acid biosynthesis</keyword>
<evidence type="ECO:0000256" key="8">
    <source>
        <dbReference type="HAMAP-Rule" id="MF_00222"/>
    </source>
</evidence>
<evidence type="ECO:0000256" key="2">
    <source>
        <dbReference type="ARBA" id="ARBA00012962"/>
    </source>
</evidence>
<feature type="domain" description="SDH C-terminal" evidence="11">
    <location>
        <begin position="241"/>
        <end position="263"/>
    </location>
</feature>
<evidence type="ECO:0000256" key="5">
    <source>
        <dbReference type="ARBA" id="ARBA00023002"/>
    </source>
</evidence>
<evidence type="ECO:0000256" key="7">
    <source>
        <dbReference type="ARBA" id="ARBA00049442"/>
    </source>
</evidence>
<gene>
    <name evidence="8" type="primary">aroE</name>
    <name evidence="12" type="ORF">V1479_01505</name>
</gene>
<feature type="binding site" evidence="8">
    <location>
        <position position="80"/>
    </location>
    <ligand>
        <name>NADP(+)</name>
        <dbReference type="ChEBI" id="CHEBI:58349"/>
    </ligand>
</feature>
<comment type="function">
    <text evidence="8">Involved in the biosynthesis of the chorismate, which leads to the biosynthesis of aromatic amino acids. Catalyzes the reversible NADPH linked reduction of 3-dehydroshikimate (DHSA) to yield shikimate (SA).</text>
</comment>
<evidence type="ECO:0000313" key="13">
    <source>
        <dbReference type="Proteomes" id="UP001559025"/>
    </source>
</evidence>
<dbReference type="Gene3D" id="3.40.50.10860">
    <property type="entry name" value="Leucine Dehydrogenase, chain A, domain 1"/>
    <property type="match status" value="1"/>
</dbReference>
<dbReference type="NCBIfam" id="NF001312">
    <property type="entry name" value="PRK00258.1-4"/>
    <property type="match status" value="1"/>
</dbReference>
<dbReference type="EMBL" id="JAZHFV010000001">
    <property type="protein sequence ID" value="MEX4005958.1"/>
    <property type="molecule type" value="Genomic_DNA"/>
</dbReference>
<feature type="binding site" evidence="8">
    <location>
        <position position="218"/>
    </location>
    <ligand>
        <name>NADP(+)</name>
        <dbReference type="ChEBI" id="CHEBI:58349"/>
    </ligand>
</feature>
<feature type="binding site" evidence="8">
    <location>
        <position position="89"/>
    </location>
    <ligand>
        <name>shikimate</name>
        <dbReference type="ChEBI" id="CHEBI:36208"/>
    </ligand>
</feature>
<protein>
    <recommendedName>
        <fullName evidence="2 8">Shikimate dehydrogenase (NADP(+))</fullName>
        <shortName evidence="8">SDH</shortName>
        <ecNumber evidence="2 8">1.1.1.25</ecNumber>
    </recommendedName>
</protein>
<dbReference type="SUPFAM" id="SSF53223">
    <property type="entry name" value="Aminoacid dehydrogenase-like, N-terminal domain"/>
    <property type="match status" value="1"/>
</dbReference>
<comment type="similarity">
    <text evidence="8">Belongs to the shikimate dehydrogenase family.</text>
</comment>